<dbReference type="InterPro" id="IPR003661">
    <property type="entry name" value="HisK_dim/P_dom"/>
</dbReference>
<evidence type="ECO:0000256" key="5">
    <source>
        <dbReference type="ARBA" id="ARBA00022679"/>
    </source>
</evidence>
<protein>
    <recommendedName>
        <fullName evidence="3">histidine kinase</fullName>
        <ecNumber evidence="3">2.7.13.3</ecNumber>
    </recommendedName>
</protein>
<dbReference type="SMART" id="SM00387">
    <property type="entry name" value="HATPase_c"/>
    <property type="match status" value="1"/>
</dbReference>
<evidence type="ECO:0000313" key="12">
    <source>
        <dbReference type="Proteomes" id="UP000234789"/>
    </source>
</evidence>
<keyword evidence="8" id="KW-0067">ATP-binding</keyword>
<dbReference type="PRINTS" id="PR01780">
    <property type="entry name" value="LANTIREGPROT"/>
</dbReference>
<dbReference type="Gene3D" id="1.10.287.130">
    <property type="match status" value="1"/>
</dbReference>
<gene>
    <name evidence="11" type="ORF">B8V81_0213</name>
</gene>
<dbReference type="RefSeq" id="WP_101807494.1">
    <property type="nucleotide sequence ID" value="NZ_NFEZ01000001.1"/>
</dbReference>
<dbReference type="InterPro" id="IPR005467">
    <property type="entry name" value="His_kinase_dom"/>
</dbReference>
<dbReference type="Proteomes" id="UP000234789">
    <property type="component" value="Unassembled WGS sequence"/>
</dbReference>
<dbReference type="PANTHER" id="PTHR45453">
    <property type="entry name" value="PHOSPHATE REGULON SENSOR PROTEIN PHOR"/>
    <property type="match status" value="1"/>
</dbReference>
<dbReference type="Pfam" id="PF02518">
    <property type="entry name" value="HATPase_c"/>
    <property type="match status" value="1"/>
</dbReference>
<evidence type="ECO:0000256" key="1">
    <source>
        <dbReference type="ARBA" id="ARBA00000085"/>
    </source>
</evidence>
<dbReference type="GO" id="GO:0004721">
    <property type="term" value="F:phosphoprotein phosphatase activity"/>
    <property type="evidence" value="ECO:0007669"/>
    <property type="project" value="TreeGrafter"/>
</dbReference>
<dbReference type="InterPro" id="IPR036890">
    <property type="entry name" value="HATPase_C_sf"/>
</dbReference>
<organism evidence="11 12">
    <name type="scientific">Paenibacillus pasadenensis</name>
    <dbReference type="NCBI Taxonomy" id="217090"/>
    <lineage>
        <taxon>Bacteria</taxon>
        <taxon>Bacillati</taxon>
        <taxon>Bacillota</taxon>
        <taxon>Bacilli</taxon>
        <taxon>Bacillales</taxon>
        <taxon>Paenibacillaceae</taxon>
        <taxon>Paenibacillus</taxon>
    </lineage>
</organism>
<feature type="domain" description="Histidine kinase" evidence="10">
    <location>
        <begin position="89"/>
        <end position="285"/>
    </location>
</feature>
<evidence type="ECO:0000256" key="3">
    <source>
        <dbReference type="ARBA" id="ARBA00012438"/>
    </source>
</evidence>
<dbReference type="InterPro" id="IPR008358">
    <property type="entry name" value="Sig_transdc_His_kin/Pase_MprB"/>
</dbReference>
<dbReference type="CDD" id="cd00082">
    <property type="entry name" value="HisKA"/>
    <property type="match status" value="1"/>
</dbReference>
<evidence type="ECO:0000256" key="6">
    <source>
        <dbReference type="ARBA" id="ARBA00022741"/>
    </source>
</evidence>
<dbReference type="InterPro" id="IPR050351">
    <property type="entry name" value="BphY/WalK/GraS-like"/>
</dbReference>
<dbReference type="PROSITE" id="PS50109">
    <property type="entry name" value="HIS_KIN"/>
    <property type="match status" value="1"/>
</dbReference>
<keyword evidence="7 11" id="KW-0418">Kinase</keyword>
<keyword evidence="4" id="KW-0597">Phosphoprotein</keyword>
<reference evidence="11 12" key="1">
    <citation type="submission" date="2017-05" db="EMBL/GenBank/DDBJ databases">
        <title>Functional genome analysis of Paenibacillus pasadenensis strain R16: insights on endophytic life style and antifungal activity.</title>
        <authorList>
            <person name="Passera A."/>
            <person name="Marcolungo L."/>
            <person name="Casati P."/>
            <person name="Brasca M."/>
            <person name="Quaglino F."/>
            <person name="Delledonne M."/>
        </authorList>
    </citation>
    <scope>NUCLEOTIDE SEQUENCE [LARGE SCALE GENOMIC DNA]</scope>
    <source>
        <strain evidence="11 12">R16</strain>
    </source>
</reference>
<accession>A0A2N5NCL2</accession>
<name>A0A2N5NCL2_9BACL</name>
<evidence type="ECO:0000256" key="7">
    <source>
        <dbReference type="ARBA" id="ARBA00022777"/>
    </source>
</evidence>
<evidence type="ECO:0000256" key="8">
    <source>
        <dbReference type="ARBA" id="ARBA00022840"/>
    </source>
</evidence>
<comment type="catalytic activity">
    <reaction evidence="1">
        <text>ATP + protein L-histidine = ADP + protein N-phospho-L-histidine.</text>
        <dbReference type="EC" id="2.7.13.3"/>
    </reaction>
</comment>
<dbReference type="SMART" id="SM00388">
    <property type="entry name" value="HisKA"/>
    <property type="match status" value="1"/>
</dbReference>
<dbReference type="FunFam" id="1.10.287.130:FF:000001">
    <property type="entry name" value="Two-component sensor histidine kinase"/>
    <property type="match status" value="1"/>
</dbReference>
<dbReference type="PANTHER" id="PTHR45453:SF1">
    <property type="entry name" value="PHOSPHATE REGULON SENSOR PROTEIN PHOR"/>
    <property type="match status" value="1"/>
</dbReference>
<dbReference type="GO" id="GO:0005886">
    <property type="term" value="C:plasma membrane"/>
    <property type="evidence" value="ECO:0007669"/>
    <property type="project" value="TreeGrafter"/>
</dbReference>
<evidence type="ECO:0000256" key="9">
    <source>
        <dbReference type="ARBA" id="ARBA00023012"/>
    </source>
</evidence>
<dbReference type="GO" id="GO:0016036">
    <property type="term" value="P:cellular response to phosphate starvation"/>
    <property type="evidence" value="ECO:0007669"/>
    <property type="project" value="TreeGrafter"/>
</dbReference>
<dbReference type="SUPFAM" id="SSF55874">
    <property type="entry name" value="ATPase domain of HSP90 chaperone/DNA topoisomerase II/histidine kinase"/>
    <property type="match status" value="1"/>
</dbReference>
<dbReference type="InterPro" id="IPR003594">
    <property type="entry name" value="HATPase_dom"/>
</dbReference>
<evidence type="ECO:0000256" key="4">
    <source>
        <dbReference type="ARBA" id="ARBA00022553"/>
    </source>
</evidence>
<keyword evidence="6" id="KW-0547">Nucleotide-binding</keyword>
<keyword evidence="9" id="KW-0902">Two-component regulatory system</keyword>
<proteinExistence type="predicted"/>
<dbReference type="AlphaFoldDB" id="A0A2N5NCL2"/>
<dbReference type="InterPro" id="IPR036097">
    <property type="entry name" value="HisK_dim/P_sf"/>
</dbReference>
<keyword evidence="12" id="KW-1185">Reference proteome</keyword>
<dbReference type="GO" id="GO:0005524">
    <property type="term" value="F:ATP binding"/>
    <property type="evidence" value="ECO:0007669"/>
    <property type="project" value="UniProtKB-KW"/>
</dbReference>
<dbReference type="Pfam" id="PF00512">
    <property type="entry name" value="HisKA"/>
    <property type="match status" value="1"/>
</dbReference>
<dbReference type="SUPFAM" id="SSF47384">
    <property type="entry name" value="Homodimeric domain of signal transducing histidine kinase"/>
    <property type="match status" value="1"/>
</dbReference>
<dbReference type="Gene3D" id="3.30.565.10">
    <property type="entry name" value="Histidine kinase-like ATPase, C-terminal domain"/>
    <property type="match status" value="1"/>
</dbReference>
<evidence type="ECO:0000256" key="2">
    <source>
        <dbReference type="ARBA" id="ARBA00004370"/>
    </source>
</evidence>
<comment type="subcellular location">
    <subcellularLocation>
        <location evidence="2">Membrane</location>
    </subcellularLocation>
</comment>
<dbReference type="EMBL" id="NFEZ01000001">
    <property type="protein sequence ID" value="PLT48081.1"/>
    <property type="molecule type" value="Genomic_DNA"/>
</dbReference>
<sequence>MAPILIILSLGAAALCLLRLLRMRKEARALARHLRRYNDGEVSGQAVIGGPDRALEALAAEINRHTGLIVQAHAERRRTEDELRQAVANISHDLRTPLTSISGYIQLLEREGLSEDERRDAVAVIRKRTARLKSLLDDFYELSRIDSADYALKPERLRLDKLVPEILMGFYDAMEEKGLEPAFELSERPLVIRADESAVRRVVENLALNMIRHASGRVEIALAAEGGRAALRLRNRAPQLLGTDPELLFNRFYMADASRSGSSSGLGLSIARGLMVKMGGGLNAEMKGDALELTCEWRLA</sequence>
<dbReference type="GO" id="GO:0000155">
    <property type="term" value="F:phosphorelay sensor kinase activity"/>
    <property type="evidence" value="ECO:0007669"/>
    <property type="project" value="InterPro"/>
</dbReference>
<comment type="caution">
    <text evidence="11">The sequence shown here is derived from an EMBL/GenBank/DDBJ whole genome shotgun (WGS) entry which is preliminary data.</text>
</comment>
<evidence type="ECO:0000259" key="10">
    <source>
        <dbReference type="PROSITE" id="PS50109"/>
    </source>
</evidence>
<evidence type="ECO:0000313" key="11">
    <source>
        <dbReference type="EMBL" id="PLT48081.1"/>
    </source>
</evidence>
<keyword evidence="5 11" id="KW-0808">Transferase</keyword>
<dbReference type="EC" id="2.7.13.3" evidence="3"/>